<feature type="transmembrane region" description="Helical" evidence="1">
    <location>
        <begin position="212"/>
        <end position="233"/>
    </location>
</feature>
<sequence>MAAKKSGEFAVVPVAAHPQDSHCASEPEPVAEGLILGKDRADAGAPLVDMARAGGLTVGGTNADDVFARERGVSESDLLPHETGEPLLLLLDKHRDAGTGVFARERGMSFGDALLGKNHPAGLREIDAPLLDKKFFSGDYSFARKTAAPPFPGLVAADEHGVRTDKALRPAPSAPHSEQVAIDVLVVGAKEVPAAADAAAGADSGGGHGSNLPTVVGIFAASTAVTMVAAGAVSPPVAFGAFLLLLGGLFVSVSGVLEN</sequence>
<evidence type="ECO:0000256" key="1">
    <source>
        <dbReference type="SAM" id="Phobius"/>
    </source>
</evidence>
<evidence type="ECO:0000313" key="2">
    <source>
        <dbReference type="EnsemblPlants" id="OBART08G04940.1"/>
    </source>
</evidence>
<dbReference type="HOGENOM" id="CLU_1039701_0_0_1"/>
<dbReference type="Gramene" id="OBART08G04940.1">
    <property type="protein sequence ID" value="OBART08G04940.1"/>
    <property type="gene ID" value="OBART08G04940"/>
</dbReference>
<keyword evidence="1" id="KW-0472">Membrane</keyword>
<dbReference type="EnsemblPlants" id="OBART08G04940.1">
    <property type="protein sequence ID" value="OBART08G04940.1"/>
    <property type="gene ID" value="OBART08G04940"/>
</dbReference>
<feature type="transmembrane region" description="Helical" evidence="1">
    <location>
        <begin position="239"/>
        <end position="257"/>
    </location>
</feature>
<evidence type="ECO:0000313" key="3">
    <source>
        <dbReference type="Proteomes" id="UP000026960"/>
    </source>
</evidence>
<reference evidence="2" key="1">
    <citation type="journal article" date="2009" name="Rice">
        <title>De Novo Next Generation Sequencing of Plant Genomes.</title>
        <authorList>
            <person name="Rounsley S."/>
            <person name="Marri P.R."/>
            <person name="Yu Y."/>
            <person name="He R."/>
            <person name="Sisneros N."/>
            <person name="Goicoechea J.L."/>
            <person name="Lee S.J."/>
            <person name="Angelova A."/>
            <person name="Kudrna D."/>
            <person name="Luo M."/>
            <person name="Affourtit J."/>
            <person name="Desany B."/>
            <person name="Knight J."/>
            <person name="Niazi F."/>
            <person name="Egholm M."/>
            <person name="Wing R.A."/>
        </authorList>
    </citation>
    <scope>NUCLEOTIDE SEQUENCE [LARGE SCALE GENOMIC DNA]</scope>
    <source>
        <strain evidence="2">cv. IRGC 105608</strain>
    </source>
</reference>
<reference evidence="2" key="2">
    <citation type="submission" date="2015-03" db="UniProtKB">
        <authorList>
            <consortium name="EnsemblPlants"/>
        </authorList>
    </citation>
    <scope>IDENTIFICATION</scope>
</reference>
<proteinExistence type="predicted"/>
<dbReference type="AlphaFoldDB" id="A0A0D3GX05"/>
<keyword evidence="1" id="KW-0812">Transmembrane</keyword>
<organism evidence="2">
    <name type="scientific">Oryza barthii</name>
    <dbReference type="NCBI Taxonomy" id="65489"/>
    <lineage>
        <taxon>Eukaryota</taxon>
        <taxon>Viridiplantae</taxon>
        <taxon>Streptophyta</taxon>
        <taxon>Embryophyta</taxon>
        <taxon>Tracheophyta</taxon>
        <taxon>Spermatophyta</taxon>
        <taxon>Magnoliopsida</taxon>
        <taxon>Liliopsida</taxon>
        <taxon>Poales</taxon>
        <taxon>Poaceae</taxon>
        <taxon>BOP clade</taxon>
        <taxon>Oryzoideae</taxon>
        <taxon>Oryzeae</taxon>
        <taxon>Oryzinae</taxon>
        <taxon>Oryza</taxon>
    </lineage>
</organism>
<keyword evidence="1" id="KW-1133">Transmembrane helix</keyword>
<name>A0A0D3GX05_9ORYZ</name>
<dbReference type="PaxDb" id="65489-OBART08G04940.1"/>
<keyword evidence="3" id="KW-1185">Reference proteome</keyword>
<protein>
    <submittedName>
        <fullName evidence="2">Uncharacterized protein</fullName>
    </submittedName>
</protein>
<dbReference type="Proteomes" id="UP000026960">
    <property type="component" value="Chromosome 8"/>
</dbReference>
<accession>A0A0D3GX05</accession>